<accession>A0AAP0MHZ9</accession>
<evidence type="ECO:0000259" key="1">
    <source>
        <dbReference type="Pfam" id="PF14244"/>
    </source>
</evidence>
<sequence>MEDIDAFAPRNENKELEDCVRLITTHKLNSQNFLQWSQFVKLYVKGKGKMGYLDGSIDIPEADDLSYKILNEQNSMYLFKYFLPLDIDSEATNHMTGHVYEEEDWSAKEVDGLYYSKKEPGALSNLSLVDKIVS</sequence>
<gene>
    <name evidence="2" type="ORF">WN944_000781</name>
</gene>
<keyword evidence="3" id="KW-1185">Reference proteome</keyword>
<feature type="domain" description="Retrotransposon Copia-like N-terminal" evidence="1">
    <location>
        <begin position="23"/>
        <end position="60"/>
    </location>
</feature>
<comment type="caution">
    <text evidence="2">The sequence shown here is derived from an EMBL/GenBank/DDBJ whole genome shotgun (WGS) entry which is preliminary data.</text>
</comment>
<reference evidence="2 3" key="1">
    <citation type="submission" date="2024-05" db="EMBL/GenBank/DDBJ databases">
        <title>Haplotype-resolved chromosome-level genome assembly of Huyou (Citrus changshanensis).</title>
        <authorList>
            <person name="Miao C."/>
            <person name="Chen W."/>
            <person name="Wu Y."/>
            <person name="Wang L."/>
            <person name="Zhao S."/>
            <person name="Grierson D."/>
            <person name="Xu C."/>
            <person name="Chen K."/>
        </authorList>
    </citation>
    <scope>NUCLEOTIDE SEQUENCE [LARGE SCALE GENOMIC DNA]</scope>
    <source>
        <strain evidence="2">01-14</strain>
        <tissue evidence="2">Leaf</tissue>
    </source>
</reference>
<organism evidence="2 3">
    <name type="scientific">Citrus x changshan-huyou</name>
    <dbReference type="NCBI Taxonomy" id="2935761"/>
    <lineage>
        <taxon>Eukaryota</taxon>
        <taxon>Viridiplantae</taxon>
        <taxon>Streptophyta</taxon>
        <taxon>Embryophyta</taxon>
        <taxon>Tracheophyta</taxon>
        <taxon>Spermatophyta</taxon>
        <taxon>Magnoliopsida</taxon>
        <taxon>eudicotyledons</taxon>
        <taxon>Gunneridae</taxon>
        <taxon>Pentapetalae</taxon>
        <taxon>rosids</taxon>
        <taxon>malvids</taxon>
        <taxon>Sapindales</taxon>
        <taxon>Rutaceae</taxon>
        <taxon>Aurantioideae</taxon>
        <taxon>Citrus</taxon>
    </lineage>
</organism>
<dbReference type="Pfam" id="PF14244">
    <property type="entry name" value="Retrotran_gag_3"/>
    <property type="match status" value="1"/>
</dbReference>
<protein>
    <recommendedName>
        <fullName evidence="1">Retrotransposon Copia-like N-terminal domain-containing protein</fullName>
    </recommendedName>
</protein>
<proteinExistence type="predicted"/>
<name>A0AAP0MHZ9_9ROSI</name>
<dbReference type="AlphaFoldDB" id="A0AAP0MHZ9"/>
<evidence type="ECO:0000313" key="2">
    <source>
        <dbReference type="EMBL" id="KAK9208427.1"/>
    </source>
</evidence>
<dbReference type="EMBL" id="JBCGBO010000004">
    <property type="protein sequence ID" value="KAK9208427.1"/>
    <property type="molecule type" value="Genomic_DNA"/>
</dbReference>
<dbReference type="InterPro" id="IPR029472">
    <property type="entry name" value="Copia-like_N"/>
</dbReference>
<evidence type="ECO:0000313" key="3">
    <source>
        <dbReference type="Proteomes" id="UP001428341"/>
    </source>
</evidence>
<dbReference type="Proteomes" id="UP001428341">
    <property type="component" value="Unassembled WGS sequence"/>
</dbReference>